<evidence type="ECO:0000256" key="1">
    <source>
        <dbReference type="ARBA" id="ARBA00006226"/>
    </source>
</evidence>
<protein>
    <recommendedName>
        <fullName evidence="5">Plasmid stabilization system</fullName>
    </recommendedName>
</protein>
<proteinExistence type="inferred from homology"/>
<accession>A0A7Z9E1V0</accession>
<dbReference type="EMBL" id="CZCU02000149">
    <property type="protein sequence ID" value="VXD21850.1"/>
    <property type="molecule type" value="Genomic_DNA"/>
</dbReference>
<sequence length="105" mass="12462">MTKRIIITPKASQDIDDHFMYISSRNQNAALRFFDAVRETLANLARMSEIGGLYPINNVRLEKLRRWSVKGFEKYLIFYLSFEDRILIVRILHSARDIERILTEE</sequence>
<dbReference type="RefSeq" id="WP_083624238.1">
    <property type="nucleotide sequence ID" value="NZ_LR734877.1"/>
</dbReference>
<keyword evidence="2" id="KW-1277">Toxin-antitoxin system</keyword>
<evidence type="ECO:0000313" key="3">
    <source>
        <dbReference type="EMBL" id="VXD21850.1"/>
    </source>
</evidence>
<evidence type="ECO:0000313" key="4">
    <source>
        <dbReference type="Proteomes" id="UP000184550"/>
    </source>
</evidence>
<name>A0A7Z9E1V0_9CYAN</name>
<reference evidence="3" key="1">
    <citation type="submission" date="2019-10" db="EMBL/GenBank/DDBJ databases">
        <authorList>
            <consortium name="Genoscope - CEA"/>
            <person name="William W."/>
        </authorList>
    </citation>
    <scope>NUCLEOTIDE SEQUENCE [LARGE SCALE GENOMIC DNA]</scope>
    <source>
        <strain evidence="3">BBR_PRJEB10992</strain>
    </source>
</reference>
<dbReference type="InterPro" id="IPR035093">
    <property type="entry name" value="RelE/ParE_toxin_dom_sf"/>
</dbReference>
<dbReference type="Pfam" id="PF05016">
    <property type="entry name" value="ParE_toxin"/>
    <property type="match status" value="1"/>
</dbReference>
<dbReference type="OrthoDB" id="532309at2"/>
<dbReference type="AlphaFoldDB" id="A0A7Z9E1V0"/>
<dbReference type="Proteomes" id="UP000184550">
    <property type="component" value="Unassembled WGS sequence"/>
</dbReference>
<dbReference type="PANTHER" id="PTHR33755">
    <property type="entry name" value="TOXIN PARE1-RELATED"/>
    <property type="match status" value="1"/>
</dbReference>
<dbReference type="Gene3D" id="3.30.2310.20">
    <property type="entry name" value="RelE-like"/>
    <property type="match status" value="1"/>
</dbReference>
<dbReference type="InterPro" id="IPR007712">
    <property type="entry name" value="RelE/ParE_toxin"/>
</dbReference>
<dbReference type="InterPro" id="IPR051803">
    <property type="entry name" value="TA_system_RelE-like_toxin"/>
</dbReference>
<evidence type="ECO:0008006" key="5">
    <source>
        <dbReference type="Google" id="ProtNLM"/>
    </source>
</evidence>
<comment type="caution">
    <text evidence="3">The sequence shown here is derived from an EMBL/GenBank/DDBJ whole genome shotgun (WGS) entry which is preliminary data.</text>
</comment>
<comment type="similarity">
    <text evidence="1">Belongs to the RelE toxin family.</text>
</comment>
<gene>
    <name evidence="3" type="ORF">PL8927_720248</name>
</gene>
<evidence type="ECO:0000256" key="2">
    <source>
        <dbReference type="ARBA" id="ARBA00022649"/>
    </source>
</evidence>
<organism evidence="3 4">
    <name type="scientific">Planktothrix serta PCC 8927</name>
    <dbReference type="NCBI Taxonomy" id="671068"/>
    <lineage>
        <taxon>Bacteria</taxon>
        <taxon>Bacillati</taxon>
        <taxon>Cyanobacteriota</taxon>
        <taxon>Cyanophyceae</taxon>
        <taxon>Oscillatoriophycideae</taxon>
        <taxon>Oscillatoriales</taxon>
        <taxon>Microcoleaceae</taxon>
        <taxon>Planktothrix</taxon>
    </lineage>
</organism>
<keyword evidence="4" id="KW-1185">Reference proteome</keyword>